<dbReference type="HOGENOM" id="CLU_3003573_0_0_11"/>
<dbReference type="EMBL" id="AQHZ01000010">
    <property type="protein sequence ID" value="ENO18628.1"/>
    <property type="molecule type" value="Genomic_DNA"/>
</dbReference>
<evidence type="ECO:0000256" key="1">
    <source>
        <dbReference type="SAM" id="MobiDB-lite"/>
    </source>
</evidence>
<dbReference type="Proteomes" id="UP000013015">
    <property type="component" value="Unassembled WGS sequence"/>
</dbReference>
<proteinExistence type="predicted"/>
<name>N6XBR2_9ACTO</name>
<reference evidence="2 3" key="1">
    <citation type="submission" date="2013-03" db="EMBL/GenBank/DDBJ databases">
        <title>Reference genome for the Human Microbiome Project.</title>
        <authorList>
            <person name="Aqrawi P."/>
            <person name="Ayvaz T."/>
            <person name="Bess C."/>
            <person name="Blankenburg K."/>
            <person name="Coyle M."/>
            <person name="Deng J."/>
            <person name="Forbes L."/>
            <person name="Fowler G."/>
            <person name="Francisco L."/>
            <person name="Fu Q."/>
            <person name="Gibbs R."/>
            <person name="Gross S."/>
            <person name="Gubbala S."/>
            <person name="Hale W."/>
            <person name="Hemphill L."/>
            <person name="Highlander S."/>
            <person name="Hirani K."/>
            <person name="Jackson L."/>
            <person name="Jakkamsetti A."/>
            <person name="Javaid M."/>
            <person name="Jayaseelan J.C."/>
            <person name="Jiang H."/>
            <person name="Joshi V."/>
            <person name="Korchina V."/>
            <person name="Kovar C."/>
            <person name="Lara F."/>
            <person name="Lee S."/>
            <person name="Liu Y."/>
            <person name="Mata R."/>
            <person name="Mathew T."/>
            <person name="Munidasa M."/>
            <person name="Muzny D."/>
            <person name="Nazareth L."/>
            <person name="Ngo R."/>
            <person name="Nguyen L."/>
            <person name="Nguyen N."/>
            <person name="Okwuonu G."/>
            <person name="Ongeri F."/>
            <person name="Palculict T."/>
            <person name="Patil S."/>
            <person name="Petrosino J."/>
            <person name="Pham C."/>
            <person name="Pham P."/>
            <person name="Pu L.-L."/>
            <person name="Qin X."/>
            <person name="Qu J."/>
            <person name="Reid J."/>
            <person name="Ross M."/>
            <person name="Ruth R."/>
            <person name="Saada N."/>
            <person name="San Lucas F."/>
            <person name="Santibanez J."/>
            <person name="Shang Y."/>
            <person name="Simmons D."/>
            <person name="Song X.-Z."/>
            <person name="Tang L.-Y."/>
            <person name="Thornton R."/>
            <person name="Warren J."/>
            <person name="Weissenberger G."/>
            <person name="Wilczek-Boney K."/>
            <person name="Worley K."/>
            <person name="Youmans B."/>
            <person name="Zhang J."/>
            <person name="Zhang L."/>
            <person name="Zhao Z."/>
            <person name="Zhou C."/>
            <person name="Zhu D."/>
            <person name="Zhu Y."/>
        </authorList>
    </citation>
    <scope>NUCLEOTIDE SEQUENCE [LARGE SCALE GENOMIC DNA]</scope>
    <source>
        <strain evidence="2 3">F0333</strain>
    </source>
</reference>
<protein>
    <submittedName>
        <fullName evidence="2">Preprotein translocase subunit SecG</fullName>
    </submittedName>
</protein>
<evidence type="ECO:0000313" key="3">
    <source>
        <dbReference type="Proteomes" id="UP000013015"/>
    </source>
</evidence>
<dbReference type="AlphaFoldDB" id="N6XBR2"/>
<feature type="region of interest" description="Disordered" evidence="1">
    <location>
        <begin position="1"/>
        <end position="56"/>
    </location>
</feature>
<comment type="caution">
    <text evidence="2">The sequence shown here is derived from an EMBL/GenBank/DDBJ whole genome shotgun (WGS) entry which is preliminary data.</text>
</comment>
<keyword evidence="3" id="KW-1185">Reference proteome</keyword>
<organism evidence="2 3">
    <name type="scientific">Schaalia cardiffensis F0333</name>
    <dbReference type="NCBI Taxonomy" id="888050"/>
    <lineage>
        <taxon>Bacteria</taxon>
        <taxon>Bacillati</taxon>
        <taxon>Actinomycetota</taxon>
        <taxon>Actinomycetes</taxon>
        <taxon>Actinomycetales</taxon>
        <taxon>Actinomycetaceae</taxon>
        <taxon>Schaalia</taxon>
    </lineage>
</organism>
<gene>
    <name evidence="2" type="primary">secG</name>
    <name evidence="2" type="ORF">HMPREF9004_0677</name>
</gene>
<dbReference type="STRING" id="888050.HMPREF9004_0677"/>
<accession>N6XBR2</accession>
<evidence type="ECO:0000313" key="2">
    <source>
        <dbReference type="EMBL" id="ENO18628.1"/>
    </source>
</evidence>
<sequence>MAGAAACLAQQRPVVLASQSEGGAQPRRSSREVGVALGPRPAGPGRLDPPGDLSGA</sequence>